<dbReference type="Gene3D" id="2.140.10.30">
    <property type="entry name" value="Dipeptidylpeptidase IV, N-terminal domain"/>
    <property type="match status" value="1"/>
</dbReference>
<dbReference type="OMA" id="ITSTHND"/>
<keyword evidence="2" id="KW-1185">Reference proteome</keyword>
<proteinExistence type="predicted"/>
<dbReference type="SUPFAM" id="SSF50956">
    <property type="entry name" value="Thermostable phytase (3-phytase)"/>
    <property type="match status" value="1"/>
</dbReference>
<name>A0A9W2ZBR7_BIOGL</name>
<dbReference type="GeneID" id="106062916"/>
<evidence type="ECO:0000313" key="2">
    <source>
        <dbReference type="Proteomes" id="UP001165740"/>
    </source>
</evidence>
<dbReference type="OrthoDB" id="6139572at2759"/>
<evidence type="ECO:0000313" key="3">
    <source>
        <dbReference type="RefSeq" id="XP_055872416.1"/>
    </source>
</evidence>
<evidence type="ECO:0000256" key="1">
    <source>
        <dbReference type="SAM" id="SignalP"/>
    </source>
</evidence>
<reference evidence="3" key="1">
    <citation type="submission" date="2025-08" db="UniProtKB">
        <authorList>
            <consortium name="RefSeq"/>
        </authorList>
    </citation>
    <scope>IDENTIFICATION</scope>
</reference>
<gene>
    <name evidence="3" type="primary">LOC106062916</name>
</gene>
<sequence>MEPLVGAVCVAAVFLVWIPAHCAGVQFGPRVTRCQLIDTAIKEASGLAVSKVHHGVVYTHNDKGGLNVIFAVNTTDCSTVATMSINSASNWDWEDLSYGPCLDDCARQPCRVDLTTQRYCIYIADIGDHGGDGPADDIYVIREPPTLTNTSLDIAGTIRFNWTELDAETLMLSPDARLFIVSKVHGGHATIAQIPSSAWNLADRVTLDKSHVATLRINTTSNDPQGGEISPDGRAMLLVAEHNIYYYSVPDGDFIQAVKDQIPTQVNTYERAPGSEGIAWSEDGKSFFVLPEGRHPYLYTYTVDRSAEVVVG</sequence>
<dbReference type="Proteomes" id="UP001165740">
    <property type="component" value="Chromosome 17"/>
</dbReference>
<dbReference type="RefSeq" id="XP_055872416.1">
    <property type="nucleotide sequence ID" value="XM_056016441.1"/>
</dbReference>
<organism evidence="2 3">
    <name type="scientific">Biomphalaria glabrata</name>
    <name type="common">Bloodfluke planorb</name>
    <name type="synonym">Freshwater snail</name>
    <dbReference type="NCBI Taxonomy" id="6526"/>
    <lineage>
        <taxon>Eukaryota</taxon>
        <taxon>Metazoa</taxon>
        <taxon>Spiralia</taxon>
        <taxon>Lophotrochozoa</taxon>
        <taxon>Mollusca</taxon>
        <taxon>Gastropoda</taxon>
        <taxon>Heterobranchia</taxon>
        <taxon>Euthyneura</taxon>
        <taxon>Panpulmonata</taxon>
        <taxon>Hygrophila</taxon>
        <taxon>Lymnaeoidea</taxon>
        <taxon>Planorbidae</taxon>
        <taxon>Biomphalaria</taxon>
    </lineage>
</organism>
<keyword evidence="1" id="KW-0732">Signal</keyword>
<feature type="signal peptide" evidence="1">
    <location>
        <begin position="1"/>
        <end position="24"/>
    </location>
</feature>
<protein>
    <submittedName>
        <fullName evidence="3">Uncharacterized protein LOC106062916</fullName>
    </submittedName>
</protein>
<feature type="chain" id="PRO_5040753937" evidence="1">
    <location>
        <begin position="25"/>
        <end position="312"/>
    </location>
</feature>
<dbReference type="AlphaFoldDB" id="A0A9W2ZBR7"/>
<accession>A0A9W2ZBR7</accession>